<dbReference type="Proteomes" id="UP000000763">
    <property type="component" value="Chromosome 4"/>
</dbReference>
<keyword evidence="5" id="KW-0238">DNA-binding</keyword>
<keyword evidence="7" id="KW-0544">Nucleosome core</keyword>
<dbReference type="InterPro" id="IPR007125">
    <property type="entry name" value="H2A/H2B/H3"/>
</dbReference>
<dbReference type="AlphaFoldDB" id="Q7XV46"/>
<dbReference type="GO" id="GO:0005634">
    <property type="term" value="C:nucleus"/>
    <property type="evidence" value="ECO:0007669"/>
    <property type="project" value="UniProtKB-SubCell"/>
</dbReference>
<proteinExistence type="inferred from homology"/>
<organism evidence="9 10">
    <name type="scientific">Oryza sativa subsp. japonica</name>
    <name type="common">Rice</name>
    <dbReference type="NCBI Taxonomy" id="39947"/>
    <lineage>
        <taxon>Eukaryota</taxon>
        <taxon>Viridiplantae</taxon>
        <taxon>Streptophyta</taxon>
        <taxon>Embryophyta</taxon>
        <taxon>Tracheophyta</taxon>
        <taxon>Spermatophyta</taxon>
        <taxon>Magnoliopsida</taxon>
        <taxon>Liliopsida</taxon>
        <taxon>Poales</taxon>
        <taxon>Poaceae</taxon>
        <taxon>BOP clade</taxon>
        <taxon>Oryzoideae</taxon>
        <taxon>Oryzeae</taxon>
        <taxon>Oryzinae</taxon>
        <taxon>Oryza</taxon>
        <taxon>Oryza sativa</taxon>
    </lineage>
</organism>
<comment type="subcellular location">
    <subcellularLocation>
        <location evidence="2">Chromosome</location>
    </subcellularLocation>
    <subcellularLocation>
        <location evidence="1">Nucleus</location>
    </subcellularLocation>
</comment>
<evidence type="ECO:0000313" key="9">
    <source>
        <dbReference type="EMBL" id="CAD40837.3"/>
    </source>
</evidence>
<dbReference type="EMBL" id="AL606615">
    <property type="protein sequence ID" value="CAD40837.3"/>
    <property type="molecule type" value="Genomic_DNA"/>
</dbReference>
<dbReference type="FunFam" id="1.10.20.10:FF:000085">
    <property type="entry name" value="Histone H3.2"/>
    <property type="match status" value="1"/>
</dbReference>
<comment type="similarity">
    <text evidence="3">Belongs to the histone H3 family.</text>
</comment>
<evidence type="ECO:0000313" key="10">
    <source>
        <dbReference type="Proteomes" id="UP000000763"/>
    </source>
</evidence>
<dbReference type="InterPro" id="IPR009072">
    <property type="entry name" value="Histone-fold"/>
</dbReference>
<evidence type="ECO:0000256" key="7">
    <source>
        <dbReference type="ARBA" id="ARBA00023269"/>
    </source>
</evidence>
<accession>Q7XV46</accession>
<keyword evidence="6" id="KW-0539">Nucleus</keyword>
<evidence type="ECO:0000256" key="3">
    <source>
        <dbReference type="ARBA" id="ARBA00010343"/>
    </source>
</evidence>
<protein>
    <submittedName>
        <fullName evidence="9">OSJNBa0086B14.9 protein</fullName>
    </submittedName>
</protein>
<dbReference type="PANTHER" id="PTHR11426">
    <property type="entry name" value="HISTONE H3"/>
    <property type="match status" value="1"/>
</dbReference>
<dbReference type="SMART" id="SM00428">
    <property type="entry name" value="H3"/>
    <property type="match status" value="1"/>
</dbReference>
<gene>
    <name evidence="9" type="primary">OSJNBa0086B14.9</name>
</gene>
<evidence type="ECO:0000259" key="8">
    <source>
        <dbReference type="Pfam" id="PF00125"/>
    </source>
</evidence>
<evidence type="ECO:0000256" key="2">
    <source>
        <dbReference type="ARBA" id="ARBA00004286"/>
    </source>
</evidence>
<dbReference type="Gene3D" id="1.10.20.10">
    <property type="entry name" value="Histone, subunit A"/>
    <property type="match status" value="1"/>
</dbReference>
<dbReference type="CDD" id="cd22911">
    <property type="entry name" value="HFD_H3"/>
    <property type="match status" value="1"/>
</dbReference>
<reference evidence="10" key="1">
    <citation type="journal article" date="2005" name="Nature">
        <title>The map-based sequence of the rice genome.</title>
        <authorList>
            <consortium name="International rice genome sequencing project (IRGSP)"/>
            <person name="Matsumoto T."/>
            <person name="Wu J."/>
            <person name="Kanamori H."/>
            <person name="Katayose Y."/>
            <person name="Fujisawa M."/>
            <person name="Namiki N."/>
            <person name="Mizuno H."/>
            <person name="Yamamoto K."/>
            <person name="Antonio B.A."/>
            <person name="Baba T."/>
            <person name="Sakata K."/>
            <person name="Nagamura Y."/>
            <person name="Aoki H."/>
            <person name="Arikawa K."/>
            <person name="Arita K."/>
            <person name="Bito T."/>
            <person name="Chiden Y."/>
            <person name="Fujitsuka N."/>
            <person name="Fukunaka R."/>
            <person name="Hamada M."/>
            <person name="Harada C."/>
            <person name="Hayashi A."/>
            <person name="Hijishita S."/>
            <person name="Honda M."/>
            <person name="Hosokawa S."/>
            <person name="Ichikawa Y."/>
            <person name="Idonuma A."/>
            <person name="Iijima M."/>
            <person name="Ikeda M."/>
            <person name="Ikeno M."/>
            <person name="Ito K."/>
            <person name="Ito S."/>
            <person name="Ito T."/>
            <person name="Ito Y."/>
            <person name="Ito Y."/>
            <person name="Iwabuchi A."/>
            <person name="Kamiya K."/>
            <person name="Karasawa W."/>
            <person name="Kurita K."/>
            <person name="Katagiri S."/>
            <person name="Kikuta A."/>
            <person name="Kobayashi H."/>
            <person name="Kobayashi N."/>
            <person name="Machita K."/>
            <person name="Maehara T."/>
            <person name="Masukawa M."/>
            <person name="Mizubayashi T."/>
            <person name="Mukai Y."/>
            <person name="Nagasaki H."/>
            <person name="Nagata Y."/>
            <person name="Naito S."/>
            <person name="Nakashima M."/>
            <person name="Nakama Y."/>
            <person name="Nakamichi Y."/>
            <person name="Nakamura M."/>
            <person name="Meguro A."/>
            <person name="Negishi M."/>
            <person name="Ohta I."/>
            <person name="Ohta T."/>
            <person name="Okamoto M."/>
            <person name="Ono N."/>
            <person name="Saji S."/>
            <person name="Sakaguchi M."/>
            <person name="Sakai K."/>
            <person name="Shibata M."/>
            <person name="Shimokawa T."/>
            <person name="Song J."/>
            <person name="Takazaki Y."/>
            <person name="Terasawa K."/>
            <person name="Tsugane M."/>
            <person name="Tsuji K."/>
            <person name="Ueda S."/>
            <person name="Waki K."/>
            <person name="Yamagata H."/>
            <person name="Yamamoto M."/>
            <person name="Yamamoto S."/>
            <person name="Yamane H."/>
            <person name="Yoshiki S."/>
            <person name="Yoshihara R."/>
            <person name="Yukawa K."/>
            <person name="Zhong H."/>
            <person name="Yano M."/>
            <person name="Yuan Q."/>
            <person name="Ouyang S."/>
            <person name="Liu J."/>
            <person name="Jones K.M."/>
            <person name="Gansberger K."/>
            <person name="Moffat K."/>
            <person name="Hill J."/>
            <person name="Bera J."/>
            <person name="Fadrosh D."/>
            <person name="Jin S."/>
            <person name="Johri S."/>
            <person name="Kim M."/>
            <person name="Overton L."/>
            <person name="Reardon M."/>
            <person name="Tsitrin T."/>
            <person name="Vuong H."/>
            <person name="Weaver B."/>
            <person name="Ciecko A."/>
            <person name="Tallon L."/>
            <person name="Jackson J."/>
            <person name="Pai G."/>
            <person name="Aken S.V."/>
            <person name="Utterback T."/>
            <person name="Reidmuller S."/>
            <person name="Feldblyum T."/>
            <person name="Hsiao J."/>
            <person name="Zismann V."/>
            <person name="Iobst S."/>
            <person name="de Vazeille A.R."/>
            <person name="Buell C.R."/>
            <person name="Ying K."/>
            <person name="Li Y."/>
            <person name="Lu T."/>
            <person name="Huang Y."/>
            <person name="Zhao Q."/>
            <person name="Feng Q."/>
            <person name="Zhang L."/>
            <person name="Zhu J."/>
            <person name="Weng Q."/>
            <person name="Mu J."/>
            <person name="Lu Y."/>
            <person name="Fan D."/>
            <person name="Liu Y."/>
            <person name="Guan J."/>
            <person name="Zhang Y."/>
            <person name="Yu S."/>
            <person name="Liu X."/>
            <person name="Zhang Y."/>
            <person name="Hong G."/>
            <person name="Han B."/>
            <person name="Choisne N."/>
            <person name="Demange N."/>
            <person name="Orjeda G."/>
            <person name="Samain S."/>
            <person name="Cattolico L."/>
            <person name="Pelletier E."/>
            <person name="Couloux A."/>
            <person name="Segurens B."/>
            <person name="Wincker P."/>
            <person name="D'Hont A."/>
            <person name="Scarpelli C."/>
            <person name="Weissenbach J."/>
            <person name="Salanoubat M."/>
            <person name="Quetier F."/>
            <person name="Yu Y."/>
            <person name="Kim H.R."/>
            <person name="Rambo T."/>
            <person name="Currie J."/>
            <person name="Collura K."/>
            <person name="Luo M."/>
            <person name="Yang T."/>
            <person name="Ammiraju J.S.S."/>
            <person name="Engler F."/>
            <person name="Soderlund C."/>
            <person name="Wing R.A."/>
            <person name="Palmer L.E."/>
            <person name="de la Bastide M."/>
            <person name="Spiegel L."/>
            <person name="Nascimento L."/>
            <person name="Zutavern T."/>
            <person name="O'Shaughnessy A."/>
            <person name="Dike S."/>
            <person name="Dedhia N."/>
            <person name="Preston R."/>
            <person name="Balija V."/>
            <person name="McCombie W.R."/>
            <person name="Chow T."/>
            <person name="Chen H."/>
            <person name="Chung M."/>
            <person name="Chen C."/>
            <person name="Shaw J."/>
            <person name="Wu H."/>
            <person name="Hsiao K."/>
            <person name="Chao Y."/>
            <person name="Chu M."/>
            <person name="Cheng C."/>
            <person name="Hour A."/>
            <person name="Lee P."/>
            <person name="Lin S."/>
            <person name="Lin Y."/>
            <person name="Liou J."/>
            <person name="Liu S."/>
            <person name="Hsing Y."/>
            <person name="Raghuvanshi S."/>
            <person name="Mohanty A."/>
            <person name="Bharti A.K."/>
            <person name="Gaur A."/>
            <person name="Gupta V."/>
            <person name="Kumar D."/>
            <person name="Ravi V."/>
            <person name="Vij S."/>
            <person name="Kapur A."/>
            <person name="Khurana P."/>
            <person name="Khurana P."/>
            <person name="Khurana J.P."/>
            <person name="Tyagi A.K."/>
            <person name="Gaikwad K."/>
            <person name="Singh A."/>
            <person name="Dalal V."/>
            <person name="Srivastava S."/>
            <person name="Dixit A."/>
            <person name="Pal A.K."/>
            <person name="Ghazi I.A."/>
            <person name="Yadav M."/>
            <person name="Pandit A."/>
            <person name="Bhargava A."/>
            <person name="Sureshbabu K."/>
            <person name="Batra K."/>
            <person name="Sharma T.R."/>
            <person name="Mohapatra T."/>
            <person name="Singh N.K."/>
            <person name="Messing J."/>
            <person name="Nelson A.B."/>
            <person name="Fuks G."/>
            <person name="Kavchok S."/>
            <person name="Keizer G."/>
            <person name="Linton E."/>
            <person name="Llaca V."/>
            <person name="Song R."/>
            <person name="Tanyolac B."/>
            <person name="Young S."/>
            <person name="Ho-Il K."/>
            <person name="Hahn J.H."/>
            <person name="Sangsakoo G."/>
            <person name="Vanavichit A."/>
            <person name="de Mattos Luiz.A.T."/>
            <person name="Zimmer P.D."/>
            <person name="Malone G."/>
            <person name="Dellagostin O."/>
            <person name="de Oliveira A.C."/>
            <person name="Bevan M."/>
            <person name="Bancroft I."/>
            <person name="Minx P."/>
            <person name="Cordum H."/>
            <person name="Wilson R."/>
            <person name="Cheng Z."/>
            <person name="Jin W."/>
            <person name="Jiang J."/>
            <person name="Leong S.A."/>
            <person name="Iwama H."/>
            <person name="Gojobori T."/>
            <person name="Itoh T."/>
            <person name="Niimura Y."/>
            <person name="Fujii Y."/>
            <person name="Habara T."/>
            <person name="Sakai H."/>
            <person name="Sato Y."/>
            <person name="Wilson G."/>
            <person name="Kumar K."/>
            <person name="McCouch S."/>
            <person name="Juretic N."/>
            <person name="Hoen D."/>
            <person name="Wright S."/>
            <person name="Bruskiewich R."/>
            <person name="Bureau T."/>
            <person name="Miyao A."/>
            <person name="Hirochika H."/>
            <person name="Nishikawa T."/>
            <person name="Kadowaki K."/>
            <person name="Sugiura M."/>
            <person name="Burr B."/>
            <person name="Sasaki T."/>
        </authorList>
    </citation>
    <scope>NUCLEOTIDE SEQUENCE [LARGE SCALE GENOMIC DNA]</scope>
    <source>
        <strain evidence="10">cv. Nipponbare</strain>
    </source>
</reference>
<evidence type="ECO:0000256" key="4">
    <source>
        <dbReference type="ARBA" id="ARBA00022454"/>
    </source>
</evidence>
<feature type="domain" description="Core Histone H2A/H2B/H3" evidence="8">
    <location>
        <begin position="237"/>
        <end position="289"/>
    </location>
</feature>
<reference evidence="10" key="2">
    <citation type="journal article" date="2008" name="Nucleic Acids Res.">
        <title>The rice annotation project database (RAP-DB): 2008 update.</title>
        <authorList>
            <consortium name="The rice annotation project (RAP)"/>
        </authorList>
    </citation>
    <scope>GENOME REANNOTATION</scope>
    <source>
        <strain evidence="10">cv. Nipponbare</strain>
    </source>
</reference>
<dbReference type="SUPFAM" id="SSF47113">
    <property type="entry name" value="Histone-fold"/>
    <property type="match status" value="1"/>
</dbReference>
<evidence type="ECO:0000256" key="5">
    <source>
        <dbReference type="ARBA" id="ARBA00023125"/>
    </source>
</evidence>
<evidence type="ECO:0000256" key="6">
    <source>
        <dbReference type="ARBA" id="ARBA00023242"/>
    </source>
</evidence>
<dbReference type="GO" id="GO:0003677">
    <property type="term" value="F:DNA binding"/>
    <property type="evidence" value="ECO:0007669"/>
    <property type="project" value="UniProtKB-KW"/>
</dbReference>
<dbReference type="Pfam" id="PF00125">
    <property type="entry name" value="Histone"/>
    <property type="match status" value="1"/>
</dbReference>
<dbReference type="GO" id="GO:0046982">
    <property type="term" value="F:protein heterodimerization activity"/>
    <property type="evidence" value="ECO:0007669"/>
    <property type="project" value="InterPro"/>
</dbReference>
<dbReference type="GO" id="GO:0000786">
    <property type="term" value="C:nucleosome"/>
    <property type="evidence" value="ECO:0007669"/>
    <property type="project" value="UniProtKB-KW"/>
</dbReference>
<dbReference type="GO" id="GO:0030527">
    <property type="term" value="F:structural constituent of chromatin"/>
    <property type="evidence" value="ECO:0007669"/>
    <property type="project" value="InterPro"/>
</dbReference>
<dbReference type="InterPro" id="IPR000164">
    <property type="entry name" value="Histone_H3/CENP-A"/>
</dbReference>
<sequence>MSVQGLDLKTDLSLWVFGHTSVFRCCKPEQSAAAIVSFSLFRNCGGDIEPGPWRAYEVKKRMGSWIVNDSQQIRFWEDKWLGVTCYMTANLLATAHVLGELKIRFVILETGVGVPVMLFFTARDGNGESLQLVYFSIWKSYRSPMIVTGKPKFFFRWLVLSKLLASQLEERLPGSNLPPRYVFRHDTLHISIAKVLILLNCAKLTASVLIMSAARKSAPTTGGVKKPHRYPPWKRCSSTDLRFQSHAVLALQEAAEAYLVGLFEDTNLCAIHAKRVTIMPKDIQLARRIRGERA</sequence>
<name>Q7XV46_ORYSJ</name>
<keyword evidence="4" id="KW-0158">Chromosome</keyword>
<evidence type="ECO:0000256" key="1">
    <source>
        <dbReference type="ARBA" id="ARBA00004123"/>
    </source>
</evidence>